<accession>B2XSC2</accession>
<evidence type="ECO:0000256" key="1">
    <source>
        <dbReference type="SAM" id="MobiDB-lite"/>
    </source>
</evidence>
<protein>
    <submittedName>
        <fullName evidence="2">Uncharacterized protein</fullName>
    </submittedName>
</protein>
<keyword evidence="2" id="KW-0614">Plasmid</keyword>
<gene>
    <name evidence="2" type="ORF">amp104</name>
</gene>
<dbReference type="AlphaFoldDB" id="B2XSC2"/>
<feature type="region of interest" description="Disordered" evidence="1">
    <location>
        <begin position="128"/>
        <end position="153"/>
    </location>
</feature>
<reference evidence="2" key="1">
    <citation type="journal article" date="2007" name="FEMS Microbiol. Ecol.">
        <title>Prevalence and distribution of nucleotide sequences typical for pMEA-like accessory genetic elements in the genus Amycolatopsis.</title>
        <authorList>
            <person name="te Poele E.M."/>
            <person name="Habets M.N."/>
            <person name="Tan G.Y."/>
            <person name="Ward A.C."/>
            <person name="Goodfellow M."/>
            <person name="Bolhuis H."/>
            <person name="Dijkhuizen L."/>
        </authorList>
    </citation>
    <scope>NUCLEOTIDE SEQUENCE</scope>
    <source>
        <plasmid evidence="2">pMEA100</plasmid>
    </source>
</reference>
<organism evidence="2">
    <name type="scientific">Amycolatopsis mediterranei</name>
    <name type="common">Nocardia mediterranei</name>
    <dbReference type="NCBI Taxonomy" id="33910"/>
    <lineage>
        <taxon>Bacteria</taxon>
        <taxon>Bacillati</taxon>
        <taxon>Actinomycetota</taxon>
        <taxon>Actinomycetes</taxon>
        <taxon>Pseudonocardiales</taxon>
        <taxon>Pseudonocardiaceae</taxon>
        <taxon>Amycolatopsis</taxon>
    </lineage>
</organism>
<dbReference type="EMBL" id="EU149765">
    <property type="protein sequence ID" value="ABX56680.1"/>
    <property type="molecule type" value="Genomic_DNA"/>
</dbReference>
<name>B2XSC2_AMYMD</name>
<feature type="region of interest" description="Disordered" evidence="1">
    <location>
        <begin position="49"/>
        <end position="73"/>
    </location>
</feature>
<evidence type="ECO:0000313" key="2">
    <source>
        <dbReference type="EMBL" id="ABX56680.1"/>
    </source>
</evidence>
<geneLocation type="plasmid" evidence="2">
    <name>pMEA100</name>
</geneLocation>
<sequence length="153" mass="16742">MTLDPQAPRCHPPGWTPRRRAWWGALGERKCRRVDLVFADCCPLGAGVSGRPRSVAGQQPFPTAARSTERSSLPVGDYRASAYRFPGEEGAPPGGAQLVVLATITDGRDRWRLAPLLGTVQPRVTPGELHATDLLEPTIRPQQDTPFELPKVR</sequence>
<reference evidence="2" key="2">
    <citation type="journal article" date="2008" name="Plasmid">
        <title>Actinomycete integrative and conjugative pMEA-like elements of Amycolatopsis and Saccharopolyspora decoded.</title>
        <authorList>
            <person name="Te Poele E.M."/>
            <person name="Samborskyy M."/>
            <person name="Oliynyk M."/>
            <person name="Leadlay P.F."/>
            <person name="Bolhuis H."/>
            <person name="Dijkhuizen L."/>
        </authorList>
    </citation>
    <scope>NUCLEOTIDE SEQUENCE</scope>
    <source>
        <plasmid evidence="2">pMEA100</plasmid>
    </source>
</reference>
<proteinExistence type="predicted"/>